<name>A0A443I7D1_BYSSP</name>
<dbReference type="InterPro" id="IPR002220">
    <property type="entry name" value="DapA-like"/>
</dbReference>
<organism evidence="2 3">
    <name type="scientific">Byssochlamys spectabilis</name>
    <name type="common">Paecilomyces variotii</name>
    <dbReference type="NCBI Taxonomy" id="264951"/>
    <lineage>
        <taxon>Eukaryota</taxon>
        <taxon>Fungi</taxon>
        <taxon>Dikarya</taxon>
        <taxon>Ascomycota</taxon>
        <taxon>Pezizomycotina</taxon>
        <taxon>Eurotiomycetes</taxon>
        <taxon>Eurotiomycetidae</taxon>
        <taxon>Eurotiales</taxon>
        <taxon>Thermoascaceae</taxon>
        <taxon>Paecilomyces</taxon>
    </lineage>
</organism>
<dbReference type="GeneID" id="39597757"/>
<dbReference type="STRING" id="264951.A0A443I7D1"/>
<sequence length="357" mass="38504">MSSRTGVPGEEPGIHRTTTNLPLRDTIYSQPQEDVSYKNAPPEHPNRTLRPGVYVPTFTFFKKTTEELDEEAIARHAVRMAKAGIAGIVTQGTNGEAVHLTSIERSVVNRTTRDALSRAGYEDFPIIVGCGVQSTRETIDLCRQAHDSGGDYAVILPPSYYKANYKPECIKDYFTEVADASPLPILIYNYPAVTGVDLDSDTIIELAKHPKIVGCKLTCGNTGKLNRIAAATSARTHADQGSGFMCLGGSADFTIQSLVGGGSGVVAGLANFAPKSCVRLAELYNSGSYHEAKGLQAPVARGDWAAIKSGISGTKCALEQFFGYGGFARKPLPRPTKKEAIDHQDMFQEIADMEKLL</sequence>
<dbReference type="AlphaFoldDB" id="A0A443I7D1"/>
<keyword evidence="3" id="KW-1185">Reference proteome</keyword>
<accession>A0A443I7D1</accession>
<dbReference type="PANTHER" id="PTHR12128:SF52">
    <property type="entry name" value="4-HYDROXY-2-OXOGLUTARATE ALDOLASE, MITOCHONDRIAL-RELATED"/>
    <property type="match status" value="1"/>
</dbReference>
<proteinExistence type="predicted"/>
<dbReference type="SUPFAM" id="SSF51569">
    <property type="entry name" value="Aldolase"/>
    <property type="match status" value="1"/>
</dbReference>
<dbReference type="PANTHER" id="PTHR12128">
    <property type="entry name" value="DIHYDRODIPICOLINATE SYNTHASE"/>
    <property type="match status" value="1"/>
</dbReference>
<evidence type="ECO:0000256" key="1">
    <source>
        <dbReference type="SAM" id="MobiDB-lite"/>
    </source>
</evidence>
<evidence type="ECO:0000313" key="2">
    <source>
        <dbReference type="EMBL" id="RWQ99962.1"/>
    </source>
</evidence>
<dbReference type="GO" id="GO:0008840">
    <property type="term" value="F:4-hydroxy-tetrahydrodipicolinate synthase activity"/>
    <property type="evidence" value="ECO:0007669"/>
    <property type="project" value="TreeGrafter"/>
</dbReference>
<comment type="caution">
    <text evidence="2">The sequence shown here is derived from an EMBL/GenBank/DDBJ whole genome shotgun (WGS) entry which is preliminary data.</text>
</comment>
<dbReference type="VEuPathDB" id="FungiDB:C8Q69DRAFT_43033"/>
<feature type="region of interest" description="Disordered" evidence="1">
    <location>
        <begin position="1"/>
        <end position="25"/>
    </location>
</feature>
<dbReference type="RefSeq" id="XP_028489607.1">
    <property type="nucleotide sequence ID" value="XM_028628480.1"/>
</dbReference>
<feature type="compositionally biased region" description="Polar residues" evidence="1">
    <location>
        <begin position="16"/>
        <end position="25"/>
    </location>
</feature>
<evidence type="ECO:0000313" key="3">
    <source>
        <dbReference type="Proteomes" id="UP000283841"/>
    </source>
</evidence>
<dbReference type="EMBL" id="RCNU01000001">
    <property type="protein sequence ID" value="RWQ99962.1"/>
    <property type="molecule type" value="Genomic_DNA"/>
</dbReference>
<protein>
    <submittedName>
        <fullName evidence="2">Dihydrodipicolinate synthase</fullName>
    </submittedName>
</protein>
<dbReference type="CDD" id="cd00408">
    <property type="entry name" value="DHDPS-like"/>
    <property type="match status" value="1"/>
</dbReference>
<dbReference type="Pfam" id="PF00701">
    <property type="entry name" value="DHDPS"/>
    <property type="match status" value="1"/>
</dbReference>
<dbReference type="InterPro" id="IPR013785">
    <property type="entry name" value="Aldolase_TIM"/>
</dbReference>
<gene>
    <name evidence="2" type="ORF">C8Q69DRAFT_43033</name>
</gene>
<reference evidence="2 3" key="1">
    <citation type="journal article" date="2018" name="Front. Microbiol.">
        <title>Genomic and genetic insights into a cosmopolitan fungus, Paecilomyces variotii (Eurotiales).</title>
        <authorList>
            <person name="Urquhart A.S."/>
            <person name="Mondo S.J."/>
            <person name="Makela M.R."/>
            <person name="Hane J.K."/>
            <person name="Wiebenga A."/>
            <person name="He G."/>
            <person name="Mihaltcheva S."/>
            <person name="Pangilinan J."/>
            <person name="Lipzen A."/>
            <person name="Barry K."/>
            <person name="de Vries R.P."/>
            <person name="Grigoriev I.V."/>
            <person name="Idnurm A."/>
        </authorList>
    </citation>
    <scope>NUCLEOTIDE SEQUENCE [LARGE SCALE GENOMIC DNA]</scope>
    <source>
        <strain evidence="2 3">CBS 101075</strain>
    </source>
</reference>
<dbReference type="Gene3D" id="3.20.20.70">
    <property type="entry name" value="Aldolase class I"/>
    <property type="match status" value="1"/>
</dbReference>
<dbReference type="Proteomes" id="UP000283841">
    <property type="component" value="Unassembled WGS sequence"/>
</dbReference>
<dbReference type="PRINTS" id="PR00146">
    <property type="entry name" value="DHPICSNTHASE"/>
</dbReference>
<dbReference type="SMART" id="SM01130">
    <property type="entry name" value="DHDPS"/>
    <property type="match status" value="1"/>
</dbReference>